<feature type="compositionally biased region" description="Basic and acidic residues" evidence="1">
    <location>
        <begin position="8"/>
        <end position="18"/>
    </location>
</feature>
<dbReference type="AlphaFoldDB" id="A0A917L1B0"/>
<evidence type="ECO:0000313" key="3">
    <source>
        <dbReference type="Proteomes" id="UP000661507"/>
    </source>
</evidence>
<protein>
    <submittedName>
        <fullName evidence="2">Uncharacterized protein</fullName>
    </submittedName>
</protein>
<name>A0A917L1B0_9PROT</name>
<reference evidence="2" key="2">
    <citation type="submission" date="2020-09" db="EMBL/GenBank/DDBJ databases">
        <authorList>
            <person name="Sun Q."/>
            <person name="Zhou Y."/>
        </authorList>
    </citation>
    <scope>NUCLEOTIDE SEQUENCE</scope>
    <source>
        <strain evidence="2">CGMCC 1.3617</strain>
    </source>
</reference>
<dbReference type="EMBL" id="BMKW01000019">
    <property type="protein sequence ID" value="GGJ40238.1"/>
    <property type="molecule type" value="Genomic_DNA"/>
</dbReference>
<gene>
    <name evidence="2" type="ORF">GCM10011320_54850</name>
</gene>
<dbReference type="Proteomes" id="UP000661507">
    <property type="component" value="Unassembled WGS sequence"/>
</dbReference>
<keyword evidence="3" id="KW-1185">Reference proteome</keyword>
<reference evidence="2" key="1">
    <citation type="journal article" date="2014" name="Int. J. Syst. Evol. Microbiol.">
        <title>Complete genome sequence of Corynebacterium casei LMG S-19264T (=DSM 44701T), isolated from a smear-ripened cheese.</title>
        <authorList>
            <consortium name="US DOE Joint Genome Institute (JGI-PGF)"/>
            <person name="Walter F."/>
            <person name="Albersmeier A."/>
            <person name="Kalinowski J."/>
            <person name="Ruckert C."/>
        </authorList>
    </citation>
    <scope>NUCLEOTIDE SEQUENCE</scope>
    <source>
        <strain evidence="2">CGMCC 1.3617</strain>
    </source>
</reference>
<evidence type="ECO:0000313" key="2">
    <source>
        <dbReference type="EMBL" id="GGJ40238.1"/>
    </source>
</evidence>
<comment type="caution">
    <text evidence="2">The sequence shown here is derived from an EMBL/GenBank/DDBJ whole genome shotgun (WGS) entry which is preliminary data.</text>
</comment>
<organism evidence="2 3">
    <name type="scientific">Neoroseomonas lacus</name>
    <dbReference type="NCBI Taxonomy" id="287609"/>
    <lineage>
        <taxon>Bacteria</taxon>
        <taxon>Pseudomonadati</taxon>
        <taxon>Pseudomonadota</taxon>
        <taxon>Alphaproteobacteria</taxon>
        <taxon>Acetobacterales</taxon>
        <taxon>Acetobacteraceae</taxon>
        <taxon>Neoroseomonas</taxon>
    </lineage>
</organism>
<sequence>MEAQFHPEAAETFHHPPMPDDPQAWWRQEGLDEDPHRTPAGHADAEHLVIQVKSDQPWLTIGQAVQRGVSNGAFGTSAADPAGDDGARRVDQRLVASMGGGGAHRLDHDGEGVRFSAAGKGRHAFNQCGSVTHSGPRP</sequence>
<feature type="region of interest" description="Disordered" evidence="1">
    <location>
        <begin position="1"/>
        <end position="44"/>
    </location>
</feature>
<evidence type="ECO:0000256" key="1">
    <source>
        <dbReference type="SAM" id="MobiDB-lite"/>
    </source>
</evidence>
<proteinExistence type="predicted"/>
<accession>A0A917L1B0</accession>
<feature type="compositionally biased region" description="Basic and acidic residues" evidence="1">
    <location>
        <begin position="29"/>
        <end position="44"/>
    </location>
</feature>